<evidence type="ECO:0000313" key="2">
    <source>
        <dbReference type="EMBL" id="PYE54205.1"/>
    </source>
</evidence>
<reference evidence="2 3" key="1">
    <citation type="submission" date="2018-06" db="EMBL/GenBank/DDBJ databases">
        <title>Genomic Encyclopedia of Type Strains, Phase IV (KMG-IV): sequencing the most valuable type-strain genomes for metagenomic binning, comparative biology and taxonomic classification.</title>
        <authorList>
            <person name="Goeker M."/>
        </authorList>
    </citation>
    <scope>NUCLEOTIDE SEQUENCE [LARGE SCALE GENOMIC DNA]</scope>
    <source>
        <strain evidence="2 3">DSM 18048</strain>
    </source>
</reference>
<proteinExistence type="predicted"/>
<keyword evidence="3" id="KW-1185">Reference proteome</keyword>
<dbReference type="AlphaFoldDB" id="A0A318SJ41"/>
<feature type="chain" id="PRO_5016353750" description="Lipoprotein" evidence="1">
    <location>
        <begin position="22"/>
        <end position="336"/>
    </location>
</feature>
<evidence type="ECO:0000313" key="3">
    <source>
        <dbReference type="Proteomes" id="UP000248326"/>
    </source>
</evidence>
<dbReference type="EMBL" id="QJSX01000006">
    <property type="protein sequence ID" value="PYE54205.1"/>
    <property type="molecule type" value="Genomic_DNA"/>
</dbReference>
<comment type="caution">
    <text evidence="2">The sequence shown here is derived from an EMBL/GenBank/DDBJ whole genome shotgun (WGS) entry which is preliminary data.</text>
</comment>
<dbReference type="OrthoDB" id="74041at2"/>
<accession>A0A318SJ41</accession>
<evidence type="ECO:0008006" key="4">
    <source>
        <dbReference type="Google" id="ProtNLM"/>
    </source>
</evidence>
<organism evidence="2 3">
    <name type="scientific">Deinococcus yavapaiensis KR-236</name>
    <dbReference type="NCBI Taxonomy" id="694435"/>
    <lineage>
        <taxon>Bacteria</taxon>
        <taxon>Thermotogati</taxon>
        <taxon>Deinococcota</taxon>
        <taxon>Deinococci</taxon>
        <taxon>Deinococcales</taxon>
        <taxon>Deinococcaceae</taxon>
        <taxon>Deinococcus</taxon>
    </lineage>
</organism>
<sequence>MKRILALMTLPLLLAACTGTVEELPSIRLVIADGARTLRSVNSQSPSTSPVTVTTTSDVVGLTSAQSGTRVAVAFPDRVELRDANLVVASTIAAPSGFTPCFSGLRGDENGSRLALLSSCTNNTQQNVLLYSPNGDLIFNQQLPLPSYDPSTIRFDVSADAVFLARPTISGGGEVLRVTATGTTTLLTTPSPIEDLVVRGATVFVSTSGSVTPINAAASPPALGTPLLTLDAERLFSNGNLLVAFDADTSNGTVSVTNDGAVTARVPFTPALQDATVAPDSYLYLLQRTGLARVDVVRLVESPTRNYLGVNVTDGRFLAWIVSDAATASASRTIEP</sequence>
<name>A0A318SJ41_9DEIO</name>
<dbReference type="PROSITE" id="PS51257">
    <property type="entry name" value="PROKAR_LIPOPROTEIN"/>
    <property type="match status" value="1"/>
</dbReference>
<dbReference type="RefSeq" id="WP_110886583.1">
    <property type="nucleotide sequence ID" value="NZ_QJSX01000006.1"/>
</dbReference>
<gene>
    <name evidence="2" type="ORF">DES52_106171</name>
</gene>
<evidence type="ECO:0000256" key="1">
    <source>
        <dbReference type="SAM" id="SignalP"/>
    </source>
</evidence>
<protein>
    <recommendedName>
        <fullName evidence="4">Lipoprotein</fullName>
    </recommendedName>
</protein>
<keyword evidence="1" id="KW-0732">Signal</keyword>
<feature type="signal peptide" evidence="1">
    <location>
        <begin position="1"/>
        <end position="21"/>
    </location>
</feature>
<dbReference type="Proteomes" id="UP000248326">
    <property type="component" value="Unassembled WGS sequence"/>
</dbReference>